<dbReference type="GO" id="GO:0001216">
    <property type="term" value="F:DNA-binding transcription activator activity"/>
    <property type="evidence" value="ECO:0007669"/>
    <property type="project" value="InterPro"/>
</dbReference>
<keyword evidence="6" id="KW-0731">Sigma factor</keyword>
<keyword evidence="7" id="KW-0238">DNA-binding</keyword>
<sequence>MKFQQHLSQKQKQVQKLAMTQQLQQSIQILQYNTEDLLLYIEAKSLENPLIDIKIDTHYSDYPTSNSSQASFINEENNYLNQIPDSQTSLFEFLIDQVHLNYRDTYLRRLVLYLVEFVDLNGYLKLDLDEAVEKTGASAIQMLDALTLLQQLDPAGVGARNIQECLMLQTERDDQAPTLAYIVLEEDFENLVHRKWQAIAKKFAIDLSEVQLIFDYIQTLSPSPGRIFESTTGLYIRPDLTLRIKDDEFTVISNKKGMPTINFQQGYFERMKKIEDQEVQEYIKEKKLEFEWLEKTIAQRGDTILQVGMEIVRRQKDFFIRPERPLKPMILKEVSEALDIHESTVSRAVNGKYIETSFGVFELRSFFTSGLVTGNETGEIVSTDSVKKQLQELVANEDKAKPFSDQKLADLLKDQEVDISRRTVAKYRDLLGIPASSKRKRYD</sequence>
<evidence type="ECO:0000256" key="5">
    <source>
        <dbReference type="ARBA" id="ARBA00023015"/>
    </source>
</evidence>
<dbReference type="GO" id="GO:0016987">
    <property type="term" value="F:sigma factor activity"/>
    <property type="evidence" value="ECO:0007669"/>
    <property type="project" value="UniProtKB-KW"/>
</dbReference>
<protein>
    <submittedName>
        <fullName evidence="11">RNA polymerase sigma-54 factor</fullName>
    </submittedName>
</protein>
<dbReference type="AlphaFoldDB" id="A0A1E5KZY7"/>
<evidence type="ECO:0000256" key="2">
    <source>
        <dbReference type="ARBA" id="ARBA00022478"/>
    </source>
</evidence>
<dbReference type="GO" id="GO:0006352">
    <property type="term" value="P:DNA-templated transcription initiation"/>
    <property type="evidence" value="ECO:0007669"/>
    <property type="project" value="InterPro"/>
</dbReference>
<keyword evidence="2" id="KW-0240">DNA-directed RNA polymerase</keyword>
<comment type="similarity">
    <text evidence="1">Belongs to the sigma-54 factor family.</text>
</comment>
<evidence type="ECO:0000256" key="1">
    <source>
        <dbReference type="ARBA" id="ARBA00008798"/>
    </source>
</evidence>
<evidence type="ECO:0000259" key="9">
    <source>
        <dbReference type="Pfam" id="PF04552"/>
    </source>
</evidence>
<dbReference type="InterPro" id="IPR007634">
    <property type="entry name" value="RNA_pol_sigma_54_DNA-bd"/>
</dbReference>
<dbReference type="RefSeq" id="WP_069697689.1">
    <property type="nucleotide sequence ID" value="NZ_JAGGMA010000017.1"/>
</dbReference>
<dbReference type="OrthoDB" id="9814402at2"/>
<proteinExistence type="inferred from homology"/>
<dbReference type="PANTHER" id="PTHR32248:SF4">
    <property type="entry name" value="RNA POLYMERASE SIGMA-54 FACTOR"/>
    <property type="match status" value="1"/>
</dbReference>
<dbReference type="NCBIfam" id="TIGR02395">
    <property type="entry name" value="rpoN_sigma"/>
    <property type="match status" value="1"/>
</dbReference>
<dbReference type="InterPro" id="IPR007046">
    <property type="entry name" value="RNA_pol_sigma_54_core-bd"/>
</dbReference>
<dbReference type="STRING" id="762845.BCR26_10055"/>
<dbReference type="Gene3D" id="1.10.10.1330">
    <property type="entry name" value="RNA polymerase sigma-54 factor, core-binding domain"/>
    <property type="match status" value="1"/>
</dbReference>
<evidence type="ECO:0000256" key="8">
    <source>
        <dbReference type="ARBA" id="ARBA00023163"/>
    </source>
</evidence>
<dbReference type="InterPro" id="IPR000394">
    <property type="entry name" value="RNA_pol_sigma_54"/>
</dbReference>
<evidence type="ECO:0000256" key="3">
    <source>
        <dbReference type="ARBA" id="ARBA00022679"/>
    </source>
</evidence>
<feature type="domain" description="RNA polymerase sigma factor 54 core-binding" evidence="10">
    <location>
        <begin position="82"/>
        <end position="267"/>
    </location>
</feature>
<comment type="caution">
    <text evidence="11">The sequence shown here is derived from an EMBL/GenBank/DDBJ whole genome shotgun (WGS) entry which is preliminary data.</text>
</comment>
<feature type="domain" description="RNA polymerase sigma factor 54 DNA-binding" evidence="9">
    <location>
        <begin position="280"/>
        <end position="441"/>
    </location>
</feature>
<dbReference type="Proteomes" id="UP000095256">
    <property type="component" value="Unassembled WGS sequence"/>
</dbReference>
<dbReference type="Gene3D" id="1.10.10.60">
    <property type="entry name" value="Homeodomain-like"/>
    <property type="match status" value="1"/>
</dbReference>
<dbReference type="PROSITE" id="PS50044">
    <property type="entry name" value="SIGMA54_3"/>
    <property type="match status" value="1"/>
</dbReference>
<evidence type="ECO:0000259" key="10">
    <source>
        <dbReference type="Pfam" id="PF04963"/>
    </source>
</evidence>
<keyword evidence="4" id="KW-0548">Nucleotidyltransferase</keyword>
<dbReference type="PIRSF" id="PIRSF000774">
    <property type="entry name" value="RpoN"/>
    <property type="match status" value="1"/>
</dbReference>
<dbReference type="InterPro" id="IPR038709">
    <property type="entry name" value="RpoN_core-bd_sf"/>
</dbReference>
<evidence type="ECO:0000313" key="11">
    <source>
        <dbReference type="EMBL" id="OEH83395.1"/>
    </source>
</evidence>
<name>A0A1E5KZY7_9ENTE</name>
<accession>A0A1E5KZY7</accession>
<dbReference type="GO" id="GO:0016779">
    <property type="term" value="F:nucleotidyltransferase activity"/>
    <property type="evidence" value="ECO:0007669"/>
    <property type="project" value="UniProtKB-KW"/>
</dbReference>
<gene>
    <name evidence="11" type="ORF">BCR26_10055</name>
</gene>
<keyword evidence="3" id="KW-0808">Transferase</keyword>
<keyword evidence="5" id="KW-0805">Transcription regulation</keyword>
<dbReference type="PRINTS" id="PR00045">
    <property type="entry name" value="SIGMA54FCT"/>
</dbReference>
<dbReference type="PROSITE" id="PS00718">
    <property type="entry name" value="SIGMA54_2"/>
    <property type="match status" value="1"/>
</dbReference>
<dbReference type="Pfam" id="PF04963">
    <property type="entry name" value="Sigma54_CBD"/>
    <property type="match status" value="1"/>
</dbReference>
<organism evidence="11 12">
    <name type="scientific">Enterococcus rivorum</name>
    <dbReference type="NCBI Taxonomy" id="762845"/>
    <lineage>
        <taxon>Bacteria</taxon>
        <taxon>Bacillati</taxon>
        <taxon>Bacillota</taxon>
        <taxon>Bacilli</taxon>
        <taxon>Lactobacillales</taxon>
        <taxon>Enterococcaceae</taxon>
        <taxon>Enterococcus</taxon>
    </lineage>
</organism>
<dbReference type="GO" id="GO:0000428">
    <property type="term" value="C:DNA-directed RNA polymerase complex"/>
    <property type="evidence" value="ECO:0007669"/>
    <property type="project" value="UniProtKB-KW"/>
</dbReference>
<keyword evidence="12" id="KW-1185">Reference proteome</keyword>
<evidence type="ECO:0000313" key="12">
    <source>
        <dbReference type="Proteomes" id="UP000095256"/>
    </source>
</evidence>
<dbReference type="Pfam" id="PF04552">
    <property type="entry name" value="Sigma54_DBD"/>
    <property type="match status" value="1"/>
</dbReference>
<evidence type="ECO:0000256" key="6">
    <source>
        <dbReference type="ARBA" id="ARBA00023082"/>
    </source>
</evidence>
<evidence type="ECO:0000256" key="4">
    <source>
        <dbReference type="ARBA" id="ARBA00022695"/>
    </source>
</evidence>
<dbReference type="PANTHER" id="PTHR32248">
    <property type="entry name" value="RNA POLYMERASE SIGMA-54 FACTOR"/>
    <property type="match status" value="1"/>
</dbReference>
<reference evidence="11 12" key="1">
    <citation type="submission" date="2016-09" db="EMBL/GenBank/DDBJ databases">
        <authorList>
            <person name="Capua I."/>
            <person name="De Benedictis P."/>
            <person name="Joannis T."/>
            <person name="Lombin L.H."/>
            <person name="Cattoli G."/>
        </authorList>
    </citation>
    <scope>NUCLEOTIDE SEQUENCE [LARGE SCALE GENOMIC DNA]</scope>
    <source>
        <strain evidence="11 12">LMG 25899</strain>
    </source>
</reference>
<dbReference type="GO" id="GO:0003677">
    <property type="term" value="F:DNA binding"/>
    <property type="evidence" value="ECO:0007669"/>
    <property type="project" value="UniProtKB-KW"/>
</dbReference>
<keyword evidence="8" id="KW-0804">Transcription</keyword>
<dbReference type="Pfam" id="PF00309">
    <property type="entry name" value="Sigma54_AID"/>
    <property type="match status" value="1"/>
</dbReference>
<dbReference type="EMBL" id="MIEK01000008">
    <property type="protein sequence ID" value="OEH83395.1"/>
    <property type="molecule type" value="Genomic_DNA"/>
</dbReference>
<evidence type="ECO:0000256" key="7">
    <source>
        <dbReference type="ARBA" id="ARBA00023125"/>
    </source>
</evidence>